<dbReference type="PANTHER" id="PTHR34820:SF4">
    <property type="entry name" value="INNER MEMBRANE PROTEIN YEBZ"/>
    <property type="match status" value="1"/>
</dbReference>
<evidence type="ECO:0000256" key="2">
    <source>
        <dbReference type="ARBA" id="ARBA00022475"/>
    </source>
</evidence>
<feature type="transmembrane region" description="Helical" evidence="9">
    <location>
        <begin position="174"/>
        <end position="193"/>
    </location>
</feature>
<keyword evidence="7" id="KW-0186">Copper</keyword>
<dbReference type="GO" id="GO:0005886">
    <property type="term" value="C:plasma membrane"/>
    <property type="evidence" value="ECO:0007669"/>
    <property type="project" value="UniProtKB-SubCell"/>
</dbReference>
<keyword evidence="14" id="KW-1185">Reference proteome</keyword>
<dbReference type="GO" id="GO:0046688">
    <property type="term" value="P:response to copper ion"/>
    <property type="evidence" value="ECO:0007669"/>
    <property type="project" value="InterPro"/>
</dbReference>
<evidence type="ECO:0000256" key="10">
    <source>
        <dbReference type="SAM" id="SignalP"/>
    </source>
</evidence>
<organism evidence="13 14">
    <name type="scientific">Prosthecodimorpha hirschii</name>
    <dbReference type="NCBI Taxonomy" id="665126"/>
    <lineage>
        <taxon>Bacteria</taxon>
        <taxon>Pseudomonadati</taxon>
        <taxon>Pseudomonadota</taxon>
        <taxon>Alphaproteobacteria</taxon>
        <taxon>Hyphomicrobiales</taxon>
        <taxon>Ancalomicrobiaceae</taxon>
        <taxon>Prosthecodimorpha</taxon>
    </lineage>
</organism>
<name>A0A0N8GFI6_9HYPH</name>
<dbReference type="GO" id="GO:0005507">
    <property type="term" value="F:copper ion binding"/>
    <property type="evidence" value="ECO:0007669"/>
    <property type="project" value="InterPro"/>
</dbReference>
<dbReference type="GO" id="GO:0006825">
    <property type="term" value="P:copper ion transport"/>
    <property type="evidence" value="ECO:0007669"/>
    <property type="project" value="InterPro"/>
</dbReference>
<evidence type="ECO:0000256" key="3">
    <source>
        <dbReference type="ARBA" id="ARBA00022692"/>
    </source>
</evidence>
<evidence type="ECO:0000256" key="9">
    <source>
        <dbReference type="SAM" id="Phobius"/>
    </source>
</evidence>
<dbReference type="Proteomes" id="UP000048984">
    <property type="component" value="Unassembled WGS sequence"/>
</dbReference>
<feature type="signal peptide" evidence="10">
    <location>
        <begin position="1"/>
        <end position="21"/>
    </location>
</feature>
<sequence length="533" mass="53990">MARLALLLALLVLWLGPSSGAAWAHAQLIASSPADGAVVATAPDAVRLTFNEPVAPVRLGLVGPDGTIVDLAATAQDATVAAALPPLGGSGTYLVSWRVVSSDGHPVGGTVGFSIGAPGARPTIDADARPAAFAASQVAIRFLVTVLMTLGVGGAAFTILTGRTARSLAGMRRIVGIVALAVVPAAGLGFALQGADVLGGSFGAVATPAAWRAALATSVAPAAILAAGSGLLAFLATAAGPARPALAALLAGLAWLVGAGSFAATGHAAMAEPRPFMALAVFVHAAAAVYWLGALVPLGGALADRTADPLPLVERFSRTAVVLVALLAATGLGLAVVQMEGLGAFVETPYGRLLAMKLVGVAALLAIAAYNRQILTPRLATARRSPRLALIRSIRIEMVIGLAVLAIVAGWRLTPPPRALHAADRAGISAHAHTAAAMADVSVRPGRRGANAAAIALMTGDFGPLPAREVAVSLRPDQAGIEPVRRQARLAPDGRWHVEALPLPLAGRWTAEIEILISDFEKTTLKTELEIRP</sequence>
<evidence type="ECO:0000256" key="4">
    <source>
        <dbReference type="ARBA" id="ARBA00022723"/>
    </source>
</evidence>
<evidence type="ECO:0000256" key="1">
    <source>
        <dbReference type="ARBA" id="ARBA00004651"/>
    </source>
</evidence>
<feature type="domain" description="Copper resistance protein D" evidence="12">
    <location>
        <begin position="312"/>
        <end position="411"/>
    </location>
</feature>
<evidence type="ECO:0000313" key="13">
    <source>
        <dbReference type="EMBL" id="KPL54425.1"/>
    </source>
</evidence>
<dbReference type="Pfam" id="PF04234">
    <property type="entry name" value="CopC"/>
    <property type="match status" value="1"/>
</dbReference>
<evidence type="ECO:0000256" key="8">
    <source>
        <dbReference type="ARBA" id="ARBA00023136"/>
    </source>
</evidence>
<feature type="transmembrane region" description="Helical" evidence="9">
    <location>
        <begin position="247"/>
        <end position="270"/>
    </location>
</feature>
<evidence type="ECO:0000259" key="11">
    <source>
        <dbReference type="Pfam" id="PF04234"/>
    </source>
</evidence>
<dbReference type="InterPro" id="IPR014756">
    <property type="entry name" value="Ig_E-set"/>
</dbReference>
<dbReference type="InterPro" id="IPR008457">
    <property type="entry name" value="Cu-R_CopD_dom"/>
</dbReference>
<keyword evidence="5 10" id="KW-0732">Signal</keyword>
<feature type="transmembrane region" description="Helical" evidence="9">
    <location>
        <begin position="390"/>
        <end position="411"/>
    </location>
</feature>
<feature type="transmembrane region" description="Helical" evidence="9">
    <location>
        <begin position="213"/>
        <end position="235"/>
    </location>
</feature>
<dbReference type="Pfam" id="PF05425">
    <property type="entry name" value="CopD"/>
    <property type="match status" value="1"/>
</dbReference>
<dbReference type="SUPFAM" id="SSF81296">
    <property type="entry name" value="E set domains"/>
    <property type="match status" value="1"/>
</dbReference>
<dbReference type="EMBL" id="LJYW01000001">
    <property type="protein sequence ID" value="KPL54425.1"/>
    <property type="molecule type" value="Genomic_DNA"/>
</dbReference>
<dbReference type="Gene3D" id="2.60.40.1220">
    <property type="match status" value="1"/>
</dbReference>
<keyword evidence="2" id="KW-1003">Cell membrane</keyword>
<evidence type="ECO:0000256" key="5">
    <source>
        <dbReference type="ARBA" id="ARBA00022729"/>
    </source>
</evidence>
<evidence type="ECO:0000259" key="12">
    <source>
        <dbReference type="Pfam" id="PF05425"/>
    </source>
</evidence>
<reference evidence="13 14" key="2">
    <citation type="submission" date="2015-10" db="EMBL/GenBank/DDBJ databases">
        <title>Draft Genome Sequence of Prosthecomicrobium hirschii ATCC 27832.</title>
        <authorList>
            <person name="Daniel J."/>
            <person name="Givan S.A."/>
            <person name="Brun Y.V."/>
            <person name="Brown P.J."/>
        </authorList>
    </citation>
    <scope>NUCLEOTIDE SEQUENCE [LARGE SCALE GENOMIC DNA]</scope>
    <source>
        <strain evidence="13 14">16</strain>
    </source>
</reference>
<reference evidence="13 14" key="1">
    <citation type="submission" date="2015-09" db="EMBL/GenBank/DDBJ databases">
        <authorList>
            <consortium name="Swine Surveillance"/>
        </authorList>
    </citation>
    <scope>NUCLEOTIDE SEQUENCE [LARGE SCALE GENOMIC DNA]</scope>
    <source>
        <strain evidence="13 14">16</strain>
    </source>
</reference>
<dbReference type="InterPro" id="IPR032694">
    <property type="entry name" value="CopC/D"/>
</dbReference>
<keyword evidence="3 9" id="KW-0812">Transmembrane</keyword>
<comment type="caution">
    <text evidence="13">The sequence shown here is derived from an EMBL/GenBank/DDBJ whole genome shotgun (WGS) entry which is preliminary data.</text>
</comment>
<feature type="transmembrane region" description="Helical" evidence="9">
    <location>
        <begin position="319"/>
        <end position="338"/>
    </location>
</feature>
<proteinExistence type="predicted"/>
<dbReference type="RefSeq" id="WP_054360592.1">
    <property type="nucleotide sequence ID" value="NZ_LJYW01000001.1"/>
</dbReference>
<evidence type="ECO:0000256" key="7">
    <source>
        <dbReference type="ARBA" id="ARBA00023008"/>
    </source>
</evidence>
<dbReference type="GO" id="GO:0042597">
    <property type="term" value="C:periplasmic space"/>
    <property type="evidence" value="ECO:0007669"/>
    <property type="project" value="InterPro"/>
</dbReference>
<feature type="transmembrane region" description="Helical" evidence="9">
    <location>
        <begin position="276"/>
        <end position="298"/>
    </location>
</feature>
<keyword evidence="6 9" id="KW-1133">Transmembrane helix</keyword>
<protein>
    <recommendedName>
        <fullName evidence="15">Copper resistance protein CopC</fullName>
    </recommendedName>
</protein>
<accession>A0A0N8GFI6</accession>
<feature type="transmembrane region" description="Helical" evidence="9">
    <location>
        <begin position="350"/>
        <end position="370"/>
    </location>
</feature>
<feature type="chain" id="PRO_5006025691" description="Copper resistance protein CopC" evidence="10">
    <location>
        <begin position="22"/>
        <end position="533"/>
    </location>
</feature>
<evidence type="ECO:0000313" key="14">
    <source>
        <dbReference type="Proteomes" id="UP000048984"/>
    </source>
</evidence>
<gene>
    <name evidence="13" type="ORF">ABB55_21225</name>
</gene>
<dbReference type="InterPro" id="IPR014755">
    <property type="entry name" value="Cu-Rt/internalin_Ig-like"/>
</dbReference>
<feature type="transmembrane region" description="Helical" evidence="9">
    <location>
        <begin position="138"/>
        <end position="162"/>
    </location>
</feature>
<keyword evidence="4" id="KW-0479">Metal-binding</keyword>
<evidence type="ECO:0000256" key="6">
    <source>
        <dbReference type="ARBA" id="ARBA00022989"/>
    </source>
</evidence>
<dbReference type="STRING" id="665126.ABB55_21225"/>
<dbReference type="AlphaFoldDB" id="A0A0N8GFI6"/>
<comment type="subcellular location">
    <subcellularLocation>
        <location evidence="1">Cell membrane</location>
        <topology evidence="1">Multi-pass membrane protein</topology>
    </subcellularLocation>
</comment>
<feature type="domain" description="CopC" evidence="11">
    <location>
        <begin position="25"/>
        <end position="115"/>
    </location>
</feature>
<dbReference type="PANTHER" id="PTHR34820">
    <property type="entry name" value="INNER MEMBRANE PROTEIN YEBZ"/>
    <property type="match status" value="1"/>
</dbReference>
<keyword evidence="8 9" id="KW-0472">Membrane</keyword>
<dbReference type="InterPro" id="IPR007348">
    <property type="entry name" value="CopC_dom"/>
</dbReference>
<evidence type="ECO:0008006" key="15">
    <source>
        <dbReference type="Google" id="ProtNLM"/>
    </source>
</evidence>